<dbReference type="Gene3D" id="1.20.900.10">
    <property type="entry name" value="Dbl homology (DH) domain"/>
    <property type="match status" value="1"/>
</dbReference>
<dbReference type="PANTHER" id="PTHR12673:SF159">
    <property type="entry name" value="LD03170P"/>
    <property type="match status" value="1"/>
</dbReference>
<feature type="compositionally biased region" description="Polar residues" evidence="1">
    <location>
        <begin position="663"/>
        <end position="676"/>
    </location>
</feature>
<evidence type="ECO:0000313" key="4">
    <source>
        <dbReference type="Proteomes" id="UP000663888"/>
    </source>
</evidence>
<dbReference type="Pfam" id="PF00621">
    <property type="entry name" value="RhoGEF"/>
    <property type="match status" value="1"/>
</dbReference>
<evidence type="ECO:0000256" key="1">
    <source>
        <dbReference type="SAM" id="MobiDB-lite"/>
    </source>
</evidence>
<dbReference type="InterPro" id="IPR035899">
    <property type="entry name" value="DBL_dom_sf"/>
</dbReference>
<evidence type="ECO:0000259" key="2">
    <source>
        <dbReference type="PROSITE" id="PS50010"/>
    </source>
</evidence>
<feature type="compositionally biased region" description="Basic and acidic residues" evidence="1">
    <location>
        <begin position="437"/>
        <end position="458"/>
    </location>
</feature>
<feature type="region of interest" description="Disordered" evidence="1">
    <location>
        <begin position="1"/>
        <end position="377"/>
    </location>
</feature>
<feature type="compositionally biased region" description="Basic and acidic residues" evidence="1">
    <location>
        <begin position="855"/>
        <end position="864"/>
    </location>
</feature>
<feature type="domain" description="DH" evidence="2">
    <location>
        <begin position="916"/>
        <end position="1067"/>
    </location>
</feature>
<protein>
    <recommendedName>
        <fullName evidence="2">DH domain-containing protein</fullName>
    </recommendedName>
</protein>
<organism evidence="3 4">
    <name type="scientific">Rhizoctonia solani</name>
    <dbReference type="NCBI Taxonomy" id="456999"/>
    <lineage>
        <taxon>Eukaryota</taxon>
        <taxon>Fungi</taxon>
        <taxon>Dikarya</taxon>
        <taxon>Basidiomycota</taxon>
        <taxon>Agaricomycotina</taxon>
        <taxon>Agaricomycetes</taxon>
        <taxon>Cantharellales</taxon>
        <taxon>Ceratobasidiaceae</taxon>
        <taxon>Rhizoctonia</taxon>
    </lineage>
</organism>
<feature type="region of interest" description="Disordered" evidence="1">
    <location>
        <begin position="414"/>
        <end position="473"/>
    </location>
</feature>
<sequence>MDTENPPPLPGSNSDSDGARNIEQTPKRASWAKDRRRFASATPNSTTGSSEDKQSDLLAVGDGGSRYDQPPTPVPASRRSSLKPPSKLGNPITAAMAPPVPSRIPSVSAKPAREDPRARQSLKRNVGLGDGSHTNSPIGSSRAEDIKTPQIASRRDSSQTHTSHTPHSSDTSSEPVKRLPIGSSPAPDVTARPRNRQSSVHPKVGSDEAKEQSVPAIISSRRDAQLPTSPFAQPNASVGSRTPRHHGTEDAKQPETISSPVETMLMGSAPTSRIVGTPNLRRMSTPIRPTRESSVYLPPAPATSSTLSSRRLSEPSPSKGTPSTTAQPLAEKEPPPTILQRLTRRASFSTGKSPKTASITKSPKASSTPKSRLDVDYNAEDSPFDLELETPRVTTNVGRNIEAKSRVSNIRQELSDRQGNRQGSVCQSTIHSGPTGDESRKPRPKTVEEVSGDSERRLGSPFMGDGSPRFGIDERFRSPKKKIESGLRYNTFETDDDRSQELLDYYGHGIVEPANTANYYIEGLPIGTVLSSPESTSVDHAPKQTALSSPAIQSKKRSQYQYASRTRHIVVGSSTKQETSGDSSKTLNDDYDSYTPITMSRSRSPSFVPPPIITRTSVTSLETSTTRSEFSDCSDQESDKQEYLSADIHQEGDVLGKGYHGHSTPTSVRFGSQMTQHEPAKRTENSPSAQTSCDILGSGVSFPRSIPGQHVHRASQLPVPRQRKTNSALFRALEQPYDSSSSVTIASVGPSLGNRESGGFNEAKFDSDYATTGGSIDGLHTVSSVSSSLDGNGVGGIRWSGSQELSGAAEALFHNIERSHSRPDIEPEIMEPHNGYYNSSIDSSAYDMENETDDADRSSGRDSSLRNYNGKQQDNHAKRRMSMQDKRKAIHESWRASLEEDQFHHLEKTYDPMEMHRQEHIWEFHHSERLFVHTLRTLVHLFLRPLRTQDQRHWIAGLSPDVTRLFDWLDDITNLHEQLLDALEAMRRDHEQVIILFSETIQPFIPLMELYQPYIVRMEETSKKIASMVLDSRSLKPLKQAYVRRNGLTLDPNLEMIRMPLIRLREYVPFFQVSKTASHMNCAKGLSDIANPHTSYAPGPPTLLLIASLYACYVLR</sequence>
<feature type="compositionally biased region" description="Polar residues" evidence="1">
    <location>
        <begin position="614"/>
        <end position="633"/>
    </location>
</feature>
<feature type="compositionally biased region" description="Polar residues" evidence="1">
    <location>
        <begin position="572"/>
        <end position="586"/>
    </location>
</feature>
<dbReference type="SUPFAM" id="SSF48065">
    <property type="entry name" value="DBL homology domain (DH-domain)"/>
    <property type="match status" value="1"/>
</dbReference>
<feature type="compositionally biased region" description="Low complexity" evidence="1">
    <location>
        <begin position="159"/>
        <end position="173"/>
    </location>
</feature>
<dbReference type="InterPro" id="IPR051092">
    <property type="entry name" value="FYVE_RhoGEF_PH"/>
</dbReference>
<dbReference type="InterPro" id="IPR000219">
    <property type="entry name" value="DH_dom"/>
</dbReference>
<gene>
    <name evidence="3" type="ORF">RDB_LOCUS112706</name>
</gene>
<name>A0A8H3C7W5_9AGAM</name>
<accession>A0A8H3C7W5</accession>
<dbReference type="GO" id="GO:0005085">
    <property type="term" value="F:guanyl-nucleotide exchange factor activity"/>
    <property type="evidence" value="ECO:0007669"/>
    <property type="project" value="InterPro"/>
</dbReference>
<feature type="compositionally biased region" description="Polar residues" evidence="1">
    <location>
        <begin position="226"/>
        <end position="240"/>
    </location>
</feature>
<feature type="region of interest" description="Disordered" evidence="1">
    <location>
        <begin position="533"/>
        <end position="640"/>
    </location>
</feature>
<dbReference type="AlphaFoldDB" id="A0A8H3C7W5"/>
<dbReference type="PANTHER" id="PTHR12673">
    <property type="entry name" value="FACIOGENITAL DYSPLASIA PROTEIN"/>
    <property type="match status" value="1"/>
</dbReference>
<feature type="compositionally biased region" description="Polar residues" evidence="1">
    <location>
        <begin position="420"/>
        <end position="432"/>
    </location>
</feature>
<feature type="compositionally biased region" description="Pro residues" evidence="1">
    <location>
        <begin position="1"/>
        <end position="10"/>
    </location>
</feature>
<feature type="region of interest" description="Disordered" evidence="1">
    <location>
        <begin position="653"/>
        <end position="692"/>
    </location>
</feature>
<reference evidence="3" key="1">
    <citation type="submission" date="2021-01" db="EMBL/GenBank/DDBJ databases">
        <authorList>
            <person name="Kaushik A."/>
        </authorList>
    </citation>
    <scope>NUCLEOTIDE SEQUENCE</scope>
    <source>
        <strain evidence="3">AG4-R118</strain>
    </source>
</reference>
<feature type="compositionally biased region" description="Basic and acidic residues" evidence="1">
    <location>
        <begin position="142"/>
        <end position="158"/>
    </location>
</feature>
<dbReference type="GO" id="GO:0005737">
    <property type="term" value="C:cytoplasm"/>
    <property type="evidence" value="ECO:0007669"/>
    <property type="project" value="TreeGrafter"/>
</dbReference>
<dbReference type="Proteomes" id="UP000663888">
    <property type="component" value="Unassembled WGS sequence"/>
</dbReference>
<dbReference type="PROSITE" id="PS50010">
    <property type="entry name" value="DH_2"/>
    <property type="match status" value="1"/>
</dbReference>
<feature type="compositionally biased region" description="Low complexity" evidence="1">
    <location>
        <begin position="355"/>
        <end position="370"/>
    </location>
</feature>
<evidence type="ECO:0000313" key="3">
    <source>
        <dbReference type="EMBL" id="CAE6473980.1"/>
    </source>
</evidence>
<proteinExistence type="predicted"/>
<feature type="region of interest" description="Disordered" evidence="1">
    <location>
        <begin position="849"/>
        <end position="886"/>
    </location>
</feature>
<comment type="caution">
    <text evidence="3">The sequence shown here is derived from an EMBL/GenBank/DDBJ whole genome shotgun (WGS) entry which is preliminary data.</text>
</comment>
<feature type="compositionally biased region" description="Low complexity" evidence="1">
    <location>
        <begin position="302"/>
        <end position="318"/>
    </location>
</feature>
<dbReference type="EMBL" id="CAJMWX010001200">
    <property type="protein sequence ID" value="CAE6473980.1"/>
    <property type="molecule type" value="Genomic_DNA"/>
</dbReference>